<protein>
    <submittedName>
        <fullName evidence="1">Uncharacterized protein</fullName>
    </submittedName>
</protein>
<proteinExistence type="predicted"/>
<evidence type="ECO:0000313" key="1">
    <source>
        <dbReference type="EMBL" id="QID06460.1"/>
    </source>
</evidence>
<name>A0A6G6ADF6_9VIRU</name>
<organism evidence="1">
    <name type="scientific">Borely moumouvirus</name>
    <dbReference type="NCBI Taxonomy" id="2712067"/>
    <lineage>
        <taxon>Viruses</taxon>
        <taxon>Varidnaviria</taxon>
        <taxon>Bamfordvirae</taxon>
        <taxon>Nucleocytoviricota</taxon>
        <taxon>Megaviricetes</taxon>
        <taxon>Imitervirales</taxon>
        <taxon>Mimiviridae</taxon>
        <taxon>Megamimivirinae</taxon>
        <taxon>Moumouvirus</taxon>
    </lineage>
</organism>
<accession>A0A6G6ADF6</accession>
<sequence>MSCQQESNLYPNNHRLDIYFKNIKIGYVIRKIKNDIFNNWYGQSQGYWTAFIYSPKFENSSEYKRFYNYIWNSNSIPYISYSDSNIIGWYHDGPEDDYHYANLTQVVIEIWKIWKYISKFNNSF</sequence>
<dbReference type="EMBL" id="MN175499">
    <property type="protein sequence ID" value="QID06460.1"/>
    <property type="molecule type" value="Genomic_DNA"/>
</dbReference>
<reference evidence="1" key="1">
    <citation type="submission" date="2019-07" db="EMBL/GenBank/DDBJ databases">
        <title>The discovery of a new lineage B mimivirus raises questions about particles surface fibrils.</title>
        <authorList>
            <person name="Silva L.K.S."/>
            <person name="Rodrigues R.A.L."/>
            <person name="Andrade A.C.S.P."/>
            <person name="Hikida H."/>
            <person name="Andreani J."/>
            <person name="Levasseur A."/>
            <person name="La Scola B."/>
            <person name="Abrahao J.S."/>
        </authorList>
    </citation>
    <scope>NUCLEOTIDE SEQUENCE</scope>
    <source>
        <strain evidence="1">B60</strain>
    </source>
</reference>